<evidence type="ECO:0000313" key="1">
    <source>
        <dbReference type="EMBL" id="ODJ85710.1"/>
    </source>
</evidence>
<reference evidence="1 2" key="1">
    <citation type="submission" date="2016-06" db="EMBL/GenBank/DDBJ databases">
        <title>Genome sequence of endosymbiont of Candidatus Endolucinida thiodiazotropha.</title>
        <authorList>
            <person name="Poehlein A."/>
            <person name="Koenig S."/>
            <person name="Heiden S.E."/>
            <person name="Thuermer A."/>
            <person name="Voget S."/>
            <person name="Daniel R."/>
            <person name="Markert S."/>
            <person name="Gros O."/>
            <person name="Schweder T."/>
        </authorList>
    </citation>
    <scope>NUCLEOTIDE SEQUENCE [LARGE SCALE GENOMIC DNA]</scope>
    <source>
        <strain evidence="1 2">COS</strain>
    </source>
</reference>
<sequence>MIRMNGIKTLDEPRSGYRAHADVEDLAGGAEIGLDRIEAKLTFRQHLSRRLGEEIVDKRV</sequence>
<proteinExistence type="predicted"/>
<comment type="caution">
    <text evidence="1">The sequence shown here is derived from an EMBL/GenBank/DDBJ whole genome shotgun (WGS) entry which is preliminary data.</text>
</comment>
<organism evidence="1 2">
    <name type="scientific">Candidatus Thiodiazotropha endolucinida</name>
    <dbReference type="NCBI Taxonomy" id="1655433"/>
    <lineage>
        <taxon>Bacteria</taxon>
        <taxon>Pseudomonadati</taxon>
        <taxon>Pseudomonadota</taxon>
        <taxon>Gammaproteobacteria</taxon>
        <taxon>Chromatiales</taxon>
        <taxon>Sedimenticolaceae</taxon>
        <taxon>Candidatus Thiodiazotropha</taxon>
    </lineage>
</organism>
<keyword evidence="2" id="KW-1185">Reference proteome</keyword>
<gene>
    <name evidence="1" type="ORF">CODIS_40890</name>
</gene>
<evidence type="ECO:0000313" key="2">
    <source>
        <dbReference type="Proteomes" id="UP000094769"/>
    </source>
</evidence>
<dbReference type="AlphaFoldDB" id="A0A7Z0VHJ7"/>
<dbReference type="Proteomes" id="UP000094769">
    <property type="component" value="Unassembled WGS sequence"/>
</dbReference>
<accession>A0A7Z0VHJ7</accession>
<protein>
    <submittedName>
        <fullName evidence="1">Uncharacterized protein</fullName>
    </submittedName>
</protein>
<name>A0A7Z0VHJ7_9GAMM</name>
<dbReference type="EMBL" id="MARB01000039">
    <property type="protein sequence ID" value="ODJ85710.1"/>
    <property type="molecule type" value="Genomic_DNA"/>
</dbReference>